<dbReference type="PANTHER" id="PTHR33492:SF4">
    <property type="entry name" value="OS02G0174300 PROTEIN"/>
    <property type="match status" value="1"/>
</dbReference>
<sequence length="505" mass="56522">MAREWSLPETKALVEEHIALKEEEKAEVRTASEHWNKVAKKLRERGFNRSHKSCNKRWYRLEQYEVQIFSFNMEEGKHKNFWDLTKAERLEYRDKWPQLPSGDGIDKEIFDALKRFSHQYEKKEKISEAMDHAGAADKEVVLVGPKTELTRPPPPPPPPPPVLVATPRSTSAPLSHPMVAGAEVKRQEEPLDSQAKNMWPAPSEVQQPLPSQDALDGFKLQARELRRRRAAELRRNNRTVPYNSTHTTFMKATPPSQLNAQNSPRVSEATPFGSVTNHQNVQSAVNSTTATKENVTPSKPSFQLKRPNPFTNQAPPNNHRYVPAQPQPTGGNQVNFQSQNLNSTNAKTSQQLGERTFGNHRAGGHLPLLQSINSHLPLLQPEDGHVSQLGSLEEQLQMILGVNPGPLQAAQHCEQQLHKNQNMDGHHGPQFRRNMHQENGNQGSATASLLGAAIGGLGVQLGSIVKLMQAKHTAEQEFRDKMLMFVECMVVSLHTMAQVSARTSG</sequence>
<dbReference type="PANTHER" id="PTHR33492">
    <property type="entry name" value="OSJNBA0043A12.37 PROTEIN-RELATED"/>
    <property type="match status" value="1"/>
</dbReference>
<dbReference type="InterPro" id="IPR001005">
    <property type="entry name" value="SANT/Myb"/>
</dbReference>
<name>A0A8T0G6T2_CERPU</name>
<feature type="region of interest" description="Disordered" evidence="1">
    <location>
        <begin position="286"/>
        <end position="317"/>
    </location>
</feature>
<dbReference type="PROSITE" id="PS50090">
    <property type="entry name" value="MYB_LIKE"/>
    <property type="match status" value="1"/>
</dbReference>
<dbReference type="AlphaFoldDB" id="A0A8T0G6T2"/>
<feature type="compositionally biased region" description="Polar residues" evidence="1">
    <location>
        <begin position="245"/>
        <end position="265"/>
    </location>
</feature>
<feature type="domain" description="Myb-like" evidence="2">
    <location>
        <begin position="1"/>
        <end position="62"/>
    </location>
</feature>
<dbReference type="Gene3D" id="1.10.10.60">
    <property type="entry name" value="Homeodomain-like"/>
    <property type="match status" value="1"/>
</dbReference>
<dbReference type="Pfam" id="PF13837">
    <property type="entry name" value="Myb_DNA-bind_4"/>
    <property type="match status" value="1"/>
</dbReference>
<evidence type="ECO:0000256" key="1">
    <source>
        <dbReference type="SAM" id="MobiDB-lite"/>
    </source>
</evidence>
<keyword evidence="4" id="KW-1185">Reference proteome</keyword>
<dbReference type="InterPro" id="IPR044822">
    <property type="entry name" value="Myb_DNA-bind_4"/>
</dbReference>
<evidence type="ECO:0000313" key="3">
    <source>
        <dbReference type="EMBL" id="KAG0553588.1"/>
    </source>
</evidence>
<accession>A0A8T0G6T2</accession>
<evidence type="ECO:0000313" key="4">
    <source>
        <dbReference type="Proteomes" id="UP000822688"/>
    </source>
</evidence>
<feature type="compositionally biased region" description="Polar residues" evidence="1">
    <location>
        <begin position="286"/>
        <end position="301"/>
    </location>
</feature>
<dbReference type="Proteomes" id="UP000822688">
    <property type="component" value="Chromosome 12"/>
</dbReference>
<gene>
    <name evidence="3" type="ORF">KC19_12G023200</name>
</gene>
<comment type="caution">
    <text evidence="3">The sequence shown here is derived from an EMBL/GenBank/DDBJ whole genome shotgun (WGS) entry which is preliminary data.</text>
</comment>
<dbReference type="EMBL" id="CM026433">
    <property type="protein sequence ID" value="KAG0553588.1"/>
    <property type="molecule type" value="Genomic_DNA"/>
</dbReference>
<feature type="region of interest" description="Disordered" evidence="1">
    <location>
        <begin position="245"/>
        <end position="267"/>
    </location>
</feature>
<evidence type="ECO:0000259" key="2">
    <source>
        <dbReference type="PROSITE" id="PS50090"/>
    </source>
</evidence>
<feature type="compositionally biased region" description="Pro residues" evidence="1">
    <location>
        <begin position="151"/>
        <end position="162"/>
    </location>
</feature>
<reference evidence="3" key="1">
    <citation type="submission" date="2020-06" db="EMBL/GenBank/DDBJ databases">
        <title>WGS assembly of Ceratodon purpureus strain R40.</title>
        <authorList>
            <person name="Carey S.B."/>
            <person name="Jenkins J."/>
            <person name="Shu S."/>
            <person name="Lovell J.T."/>
            <person name="Sreedasyam A."/>
            <person name="Maumus F."/>
            <person name="Tiley G.P."/>
            <person name="Fernandez-Pozo N."/>
            <person name="Barry K."/>
            <person name="Chen C."/>
            <person name="Wang M."/>
            <person name="Lipzen A."/>
            <person name="Daum C."/>
            <person name="Saski C.A."/>
            <person name="Payton A.C."/>
            <person name="Mcbreen J.C."/>
            <person name="Conrad R.E."/>
            <person name="Kollar L.M."/>
            <person name="Olsson S."/>
            <person name="Huttunen S."/>
            <person name="Landis J.B."/>
            <person name="Wickett N.J."/>
            <person name="Johnson M.G."/>
            <person name="Rensing S.A."/>
            <person name="Grimwood J."/>
            <person name="Schmutz J."/>
            <person name="Mcdaniel S.F."/>
        </authorList>
    </citation>
    <scope>NUCLEOTIDE SEQUENCE</scope>
    <source>
        <strain evidence="3">R40</strain>
    </source>
</reference>
<organism evidence="3 4">
    <name type="scientific">Ceratodon purpureus</name>
    <name type="common">Fire moss</name>
    <name type="synonym">Dicranum purpureum</name>
    <dbReference type="NCBI Taxonomy" id="3225"/>
    <lineage>
        <taxon>Eukaryota</taxon>
        <taxon>Viridiplantae</taxon>
        <taxon>Streptophyta</taxon>
        <taxon>Embryophyta</taxon>
        <taxon>Bryophyta</taxon>
        <taxon>Bryophytina</taxon>
        <taxon>Bryopsida</taxon>
        <taxon>Dicranidae</taxon>
        <taxon>Pseudoditrichales</taxon>
        <taxon>Ditrichaceae</taxon>
        <taxon>Ceratodon</taxon>
    </lineage>
</organism>
<feature type="region of interest" description="Disordered" evidence="1">
    <location>
        <begin position="147"/>
        <end position="175"/>
    </location>
</feature>
<proteinExistence type="predicted"/>
<protein>
    <recommendedName>
        <fullName evidence="2">Myb-like domain-containing protein</fullName>
    </recommendedName>
</protein>